<evidence type="ECO:0000256" key="7">
    <source>
        <dbReference type="PIRSR" id="PIRSR600715-1"/>
    </source>
</evidence>
<keyword evidence="4 8" id="KW-0812">Transmembrane</keyword>
<evidence type="ECO:0000256" key="4">
    <source>
        <dbReference type="ARBA" id="ARBA00022692"/>
    </source>
</evidence>
<keyword evidence="7" id="KW-0460">Magnesium</keyword>
<feature type="transmembrane region" description="Helical" evidence="8">
    <location>
        <begin position="70"/>
        <end position="89"/>
    </location>
</feature>
<dbReference type="AlphaFoldDB" id="A0A2T4DNG4"/>
<feature type="transmembrane region" description="Helical" evidence="8">
    <location>
        <begin position="6"/>
        <end position="31"/>
    </location>
</feature>
<dbReference type="GO" id="GO:0044038">
    <property type="term" value="P:cell wall macromolecule biosynthetic process"/>
    <property type="evidence" value="ECO:0007669"/>
    <property type="project" value="TreeGrafter"/>
</dbReference>
<reference evidence="12" key="3">
    <citation type="journal article" date="2019" name="Int. J. Syst. Evol. Microbiol.">
        <title>The Global Catalogue of Microorganisms (GCM) 10K type strain sequencing project: providing services to taxonomists for standard genome sequencing and annotation.</title>
        <authorList>
            <consortium name="The Broad Institute Genomics Platform"/>
            <consortium name="The Broad Institute Genome Sequencing Center for Infectious Disease"/>
            <person name="Wu L."/>
            <person name="Ma J."/>
        </authorList>
    </citation>
    <scope>NUCLEOTIDE SEQUENCE [LARGE SCALE GENOMIC DNA]</scope>
    <source>
        <strain evidence="12">CGMCC 1.10832</strain>
    </source>
</reference>
<feature type="transmembrane region" description="Helical" evidence="8">
    <location>
        <begin position="318"/>
        <end position="338"/>
    </location>
</feature>
<evidence type="ECO:0000256" key="6">
    <source>
        <dbReference type="ARBA" id="ARBA00023136"/>
    </source>
</evidence>
<protein>
    <submittedName>
        <fullName evidence="9">Undecaprenyl-phosphate alpha-N-acetylglucosaminyl 1-phosphate transferase</fullName>
    </submittedName>
</protein>
<evidence type="ECO:0000313" key="12">
    <source>
        <dbReference type="Proteomes" id="UP000636010"/>
    </source>
</evidence>
<proteinExistence type="predicted"/>
<dbReference type="PANTHER" id="PTHR22926:SF3">
    <property type="entry name" value="UNDECAPRENYL-PHOSPHATE ALPHA-N-ACETYLGLUCOSAMINYL 1-PHOSPHATE TRANSFERASE"/>
    <property type="match status" value="1"/>
</dbReference>
<evidence type="ECO:0000313" key="9">
    <source>
        <dbReference type="EMBL" id="GGC47796.1"/>
    </source>
</evidence>
<comment type="caution">
    <text evidence="10">The sequence shown here is derived from an EMBL/GenBank/DDBJ whole genome shotgun (WGS) entry which is preliminary data.</text>
</comment>
<organism evidence="10 11">
    <name type="scientific">Marivirga lumbricoides</name>
    <dbReference type="NCBI Taxonomy" id="1046115"/>
    <lineage>
        <taxon>Bacteria</taxon>
        <taxon>Pseudomonadati</taxon>
        <taxon>Bacteroidota</taxon>
        <taxon>Cytophagia</taxon>
        <taxon>Cytophagales</taxon>
        <taxon>Marivirgaceae</taxon>
        <taxon>Marivirga</taxon>
    </lineage>
</organism>
<keyword evidence="2" id="KW-1003">Cell membrane</keyword>
<evidence type="ECO:0000256" key="1">
    <source>
        <dbReference type="ARBA" id="ARBA00004651"/>
    </source>
</evidence>
<feature type="binding site" evidence="7">
    <location>
        <position position="151"/>
    </location>
    <ligand>
        <name>Mg(2+)</name>
        <dbReference type="ChEBI" id="CHEBI:18420"/>
    </ligand>
</feature>
<keyword evidence="3 9" id="KW-0808">Transferase</keyword>
<dbReference type="Pfam" id="PF00953">
    <property type="entry name" value="Glycos_transf_4"/>
    <property type="match status" value="1"/>
</dbReference>
<dbReference type="PANTHER" id="PTHR22926">
    <property type="entry name" value="PHOSPHO-N-ACETYLMURAMOYL-PENTAPEPTIDE-TRANSFERASE"/>
    <property type="match status" value="1"/>
</dbReference>
<dbReference type="GO" id="GO:0005886">
    <property type="term" value="C:plasma membrane"/>
    <property type="evidence" value="ECO:0007669"/>
    <property type="project" value="UniProtKB-SubCell"/>
</dbReference>
<feature type="transmembrane region" description="Helical" evidence="8">
    <location>
        <begin position="101"/>
        <end position="127"/>
    </location>
</feature>
<accession>A0A2T4DNG4</accession>
<sequence length="358" mass="39653">MENIITLLFALVITLVLTPILRKMAIAVQLVDKPNQRKVHQNAVPLVGGIVIFIATVTVSFIANSNWSDLNFLKMLMLGALVLLVVGVIDDKMNIRASFKLLIQLLLAHYVFVNGVGITSFYGILGIYELPIFLQYSLTLIVITGCINAFNLMDGIDGLAAGLAIVALGLFAYLAFKLGNSFLLLMYLSLIGSLVGFLRFNLSKKQKVFMGDAGSLFIGFILVVSGIFMIQMAEQTTQQLPLTLSIVIGVLALPVIDSLRVYRRRIKTGYSPFKADKSHLHHLVLLLGIPHKYSSLLIVGVSLVIIVLNILFGNYFGITYSLLIVLLFFILLTTVLRINQDVKTWREKIRKLEEGQLP</sequence>
<reference evidence="9" key="1">
    <citation type="journal article" date="2014" name="Int. J. Syst. Evol. Microbiol.">
        <title>Complete genome of a new Firmicutes species belonging to the dominant human colonic microbiota ('Ruminococcus bicirculans') reveals two chromosomes and a selective capacity to utilize plant glucans.</title>
        <authorList>
            <consortium name="NISC Comparative Sequencing Program"/>
            <person name="Wegmann U."/>
            <person name="Louis P."/>
            <person name="Goesmann A."/>
            <person name="Henrissat B."/>
            <person name="Duncan S.H."/>
            <person name="Flint H.J."/>
        </authorList>
    </citation>
    <scope>NUCLEOTIDE SEQUENCE</scope>
    <source>
        <strain evidence="9">CGMCC 1.10832</strain>
    </source>
</reference>
<feature type="transmembrane region" description="Helical" evidence="8">
    <location>
        <begin position="182"/>
        <end position="202"/>
    </location>
</feature>
<reference evidence="9" key="4">
    <citation type="submission" date="2024-05" db="EMBL/GenBank/DDBJ databases">
        <authorList>
            <person name="Sun Q."/>
            <person name="Zhou Y."/>
        </authorList>
    </citation>
    <scope>NUCLEOTIDE SEQUENCE</scope>
    <source>
        <strain evidence="9">CGMCC 1.10832</strain>
    </source>
</reference>
<dbReference type="GO" id="GO:0046872">
    <property type="term" value="F:metal ion binding"/>
    <property type="evidence" value="ECO:0007669"/>
    <property type="project" value="UniProtKB-KW"/>
</dbReference>
<feature type="transmembrane region" description="Helical" evidence="8">
    <location>
        <begin position="159"/>
        <end position="176"/>
    </location>
</feature>
<keyword evidence="7" id="KW-0479">Metal-binding</keyword>
<reference evidence="10 11" key="2">
    <citation type="submission" date="2018-03" db="EMBL/GenBank/DDBJ databases">
        <title>Cross-interface Injection: A General Nanoliter Liquid Handling Method Applied to Single Cells Genome Amplification Automated Nanoliter Liquid Handling Applied to Single Cell Multiple Displacement Amplification.</title>
        <authorList>
            <person name="Yun J."/>
            <person name="Xu P."/>
            <person name="Xu J."/>
            <person name="Dai X."/>
            <person name="Wang Y."/>
            <person name="Zheng X."/>
            <person name="Cao C."/>
            <person name="Yi Q."/>
            <person name="Zhu Y."/>
            <person name="Wang L."/>
            <person name="Dong Z."/>
            <person name="Huang Y."/>
            <person name="Huang L."/>
            <person name="Du W."/>
        </authorList>
    </citation>
    <scope>NUCLEOTIDE SEQUENCE [LARGE SCALE GENOMIC DNA]</scope>
    <source>
        <strain evidence="10 11">Z-D1-2</strain>
    </source>
</reference>
<evidence type="ECO:0000256" key="2">
    <source>
        <dbReference type="ARBA" id="ARBA00022475"/>
    </source>
</evidence>
<dbReference type="EMBL" id="PYVU01000111">
    <property type="protein sequence ID" value="PTB95288.1"/>
    <property type="molecule type" value="Genomic_DNA"/>
</dbReference>
<keyword evidence="12" id="KW-1185">Reference proteome</keyword>
<keyword evidence="6 8" id="KW-0472">Membrane</keyword>
<dbReference type="EMBL" id="BMEC01000013">
    <property type="protein sequence ID" value="GGC47796.1"/>
    <property type="molecule type" value="Genomic_DNA"/>
</dbReference>
<feature type="transmembrane region" description="Helical" evidence="8">
    <location>
        <begin position="133"/>
        <end position="152"/>
    </location>
</feature>
<comment type="subcellular location">
    <subcellularLocation>
        <location evidence="1">Cell membrane</location>
        <topology evidence="1">Multi-pass membrane protein</topology>
    </subcellularLocation>
</comment>
<dbReference type="RefSeq" id="WP_188466339.1">
    <property type="nucleotide sequence ID" value="NZ_BAABHU010000013.1"/>
</dbReference>
<dbReference type="InterPro" id="IPR000715">
    <property type="entry name" value="Glycosyl_transferase_4"/>
</dbReference>
<gene>
    <name evidence="9" type="primary">tagO</name>
    <name evidence="10" type="ORF">C9994_11415</name>
    <name evidence="9" type="ORF">GCM10011506_36770</name>
</gene>
<evidence type="ECO:0000313" key="11">
    <source>
        <dbReference type="Proteomes" id="UP000240608"/>
    </source>
</evidence>
<dbReference type="GO" id="GO:0071555">
    <property type="term" value="P:cell wall organization"/>
    <property type="evidence" value="ECO:0007669"/>
    <property type="project" value="TreeGrafter"/>
</dbReference>
<feature type="transmembrane region" description="Helical" evidence="8">
    <location>
        <begin position="283"/>
        <end position="312"/>
    </location>
</feature>
<dbReference type="Proteomes" id="UP000636010">
    <property type="component" value="Unassembled WGS sequence"/>
</dbReference>
<evidence type="ECO:0000313" key="10">
    <source>
        <dbReference type="EMBL" id="PTB95288.1"/>
    </source>
</evidence>
<dbReference type="GO" id="GO:0016780">
    <property type="term" value="F:phosphotransferase activity, for other substituted phosphate groups"/>
    <property type="evidence" value="ECO:0007669"/>
    <property type="project" value="InterPro"/>
</dbReference>
<evidence type="ECO:0000256" key="8">
    <source>
        <dbReference type="SAM" id="Phobius"/>
    </source>
</evidence>
<feature type="transmembrane region" description="Helical" evidence="8">
    <location>
        <begin position="209"/>
        <end position="230"/>
    </location>
</feature>
<keyword evidence="5 8" id="KW-1133">Transmembrane helix</keyword>
<feature type="binding site" evidence="7">
    <location>
        <position position="212"/>
    </location>
    <ligand>
        <name>Mg(2+)</name>
        <dbReference type="ChEBI" id="CHEBI:18420"/>
    </ligand>
</feature>
<comment type="cofactor">
    <cofactor evidence="7">
        <name>Mg(2+)</name>
        <dbReference type="ChEBI" id="CHEBI:18420"/>
    </cofactor>
</comment>
<dbReference type="CDD" id="cd06853">
    <property type="entry name" value="GT_WecA_like"/>
    <property type="match status" value="1"/>
</dbReference>
<evidence type="ECO:0000256" key="3">
    <source>
        <dbReference type="ARBA" id="ARBA00022679"/>
    </source>
</evidence>
<name>A0A2T4DNG4_9BACT</name>
<feature type="transmembrane region" description="Helical" evidence="8">
    <location>
        <begin position="43"/>
        <end position="64"/>
    </location>
</feature>
<dbReference type="GO" id="GO:0009103">
    <property type="term" value="P:lipopolysaccharide biosynthetic process"/>
    <property type="evidence" value="ECO:0007669"/>
    <property type="project" value="TreeGrafter"/>
</dbReference>
<dbReference type="Proteomes" id="UP000240608">
    <property type="component" value="Unassembled WGS sequence"/>
</dbReference>
<evidence type="ECO:0000256" key="5">
    <source>
        <dbReference type="ARBA" id="ARBA00022989"/>
    </source>
</evidence>
<feature type="transmembrane region" description="Helical" evidence="8">
    <location>
        <begin position="242"/>
        <end position="262"/>
    </location>
</feature>